<evidence type="ECO:0000256" key="6">
    <source>
        <dbReference type="ARBA" id="ARBA00022989"/>
    </source>
</evidence>
<dbReference type="AlphaFoldDB" id="A0A2Z4IIF2"/>
<feature type="transmembrane region" description="Helical" evidence="8">
    <location>
        <begin position="195"/>
        <end position="214"/>
    </location>
</feature>
<evidence type="ECO:0000313" key="10">
    <source>
        <dbReference type="EMBL" id="AWW30497.1"/>
    </source>
</evidence>
<dbReference type="PANTHER" id="PTHR33908:SF11">
    <property type="entry name" value="MEMBRANE PROTEIN"/>
    <property type="match status" value="1"/>
</dbReference>
<dbReference type="EMBL" id="CP030041">
    <property type="protein sequence ID" value="AWW30497.1"/>
    <property type="molecule type" value="Genomic_DNA"/>
</dbReference>
<evidence type="ECO:0000259" key="9">
    <source>
        <dbReference type="Pfam" id="PF13231"/>
    </source>
</evidence>
<dbReference type="GO" id="GO:0009103">
    <property type="term" value="P:lipopolysaccharide biosynthetic process"/>
    <property type="evidence" value="ECO:0007669"/>
    <property type="project" value="UniProtKB-ARBA"/>
</dbReference>
<feature type="transmembrane region" description="Helical" evidence="8">
    <location>
        <begin position="305"/>
        <end position="326"/>
    </location>
</feature>
<keyword evidence="7 8" id="KW-0472">Membrane</keyword>
<keyword evidence="3" id="KW-0328">Glycosyltransferase</keyword>
<dbReference type="PANTHER" id="PTHR33908">
    <property type="entry name" value="MANNOSYLTRANSFERASE YKCB-RELATED"/>
    <property type="match status" value="1"/>
</dbReference>
<evidence type="ECO:0000256" key="1">
    <source>
        <dbReference type="ARBA" id="ARBA00004651"/>
    </source>
</evidence>
<keyword evidence="5 8" id="KW-0812">Transmembrane</keyword>
<evidence type="ECO:0000256" key="8">
    <source>
        <dbReference type="SAM" id="Phobius"/>
    </source>
</evidence>
<dbReference type="InterPro" id="IPR050297">
    <property type="entry name" value="LipidA_mod_glycosyltrf_83"/>
</dbReference>
<sequence length="503" mass="58136">MKDSKQLRIYLLIILAIVSFFKILFTATTPLSLFSEETQYWLWSQNLDWNYYSKPLMIAVYNFIVTGILGNTDVAVRLSAVLFSAGTAWVIFELGQRMYRDPRIGFGAALMLVVMPYFHLASFFHTTDSSLLFFWALSFYWLYRATTSQKNSHWVYAGLASAMGMLSKNTMVLAIPLIFVYLLLVDPKQLKQKGFYIYCLVFSLSFLPILIWNFQHDFVTFRHVGTLGGVEGESKPFDFGESLKYISEYVGGQLAIISAFFIPFLIMAFRRLIKYKEKKMLFNLLPATLVWILFFLISITKRVEVNWPAFAYVTLPLAMAYALTVVSQNWRKYAVYATAISGILLVLIMKPEPLDAIGFRKVLRPDKDPLARLAGYREMGQRVDELVDSLQLQKHFIFSDSYHLASEMAFYVSGNPQTYTINLGRRKNQFDLWPGIGQFENKGYDGIFVQWNTADRPEVIDGFDERILKETHYGIHRGDTVRVFSIEIYKNLRHIDEVKTDSY</sequence>
<keyword evidence="2" id="KW-1003">Cell membrane</keyword>
<keyword evidence="4 10" id="KW-0808">Transferase</keyword>
<dbReference type="GO" id="GO:0016763">
    <property type="term" value="F:pentosyltransferase activity"/>
    <property type="evidence" value="ECO:0007669"/>
    <property type="project" value="TreeGrafter"/>
</dbReference>
<feature type="transmembrane region" description="Helical" evidence="8">
    <location>
        <begin position="74"/>
        <end position="92"/>
    </location>
</feature>
<feature type="transmembrane region" description="Helical" evidence="8">
    <location>
        <begin position="131"/>
        <end position="147"/>
    </location>
</feature>
<name>A0A2Z4IIF2_9BACT</name>
<dbReference type="KEGG" id="est:DN752_10380"/>
<feature type="transmembrane region" description="Helical" evidence="8">
    <location>
        <begin position="51"/>
        <end position="69"/>
    </location>
</feature>
<dbReference type="OrthoDB" id="9813729at2"/>
<dbReference type="InterPro" id="IPR038731">
    <property type="entry name" value="RgtA/B/C-like"/>
</dbReference>
<protein>
    <submittedName>
        <fullName evidence="10">4-amino-4-deoxy-L-arabinose transferase</fullName>
    </submittedName>
</protein>
<evidence type="ECO:0000256" key="5">
    <source>
        <dbReference type="ARBA" id="ARBA00022692"/>
    </source>
</evidence>
<feature type="transmembrane region" description="Helical" evidence="8">
    <location>
        <begin position="153"/>
        <end position="183"/>
    </location>
</feature>
<feature type="transmembrane region" description="Helical" evidence="8">
    <location>
        <begin position="333"/>
        <end position="349"/>
    </location>
</feature>
<dbReference type="GO" id="GO:0005886">
    <property type="term" value="C:plasma membrane"/>
    <property type="evidence" value="ECO:0007669"/>
    <property type="project" value="UniProtKB-SubCell"/>
</dbReference>
<feature type="domain" description="Glycosyltransferase RgtA/B/C/D-like" evidence="9">
    <location>
        <begin position="54"/>
        <end position="212"/>
    </location>
</feature>
<comment type="subcellular location">
    <subcellularLocation>
        <location evidence="1">Cell membrane</location>
        <topology evidence="1">Multi-pass membrane protein</topology>
    </subcellularLocation>
</comment>
<evidence type="ECO:0000256" key="7">
    <source>
        <dbReference type="ARBA" id="ARBA00023136"/>
    </source>
</evidence>
<evidence type="ECO:0000256" key="3">
    <source>
        <dbReference type="ARBA" id="ARBA00022676"/>
    </source>
</evidence>
<reference evidence="10 11" key="1">
    <citation type="submission" date="2018-06" db="EMBL/GenBank/DDBJ databases">
        <title>Echinicola strongylocentroti sp. nov., isolated from a sea urchin Strongylocentrotus intermedius.</title>
        <authorList>
            <person name="Bae S.S."/>
        </authorList>
    </citation>
    <scope>NUCLEOTIDE SEQUENCE [LARGE SCALE GENOMIC DNA]</scope>
    <source>
        <strain evidence="10 11">MEBiC08714</strain>
    </source>
</reference>
<dbReference type="RefSeq" id="WP_112783878.1">
    <property type="nucleotide sequence ID" value="NZ_CP030041.1"/>
</dbReference>
<accession>A0A2Z4IIF2</accession>
<organism evidence="10 11">
    <name type="scientific">Echinicola strongylocentroti</name>
    <dbReference type="NCBI Taxonomy" id="1795355"/>
    <lineage>
        <taxon>Bacteria</taxon>
        <taxon>Pseudomonadati</taxon>
        <taxon>Bacteroidota</taxon>
        <taxon>Cytophagia</taxon>
        <taxon>Cytophagales</taxon>
        <taxon>Cyclobacteriaceae</taxon>
        <taxon>Echinicola</taxon>
    </lineage>
</organism>
<proteinExistence type="predicted"/>
<dbReference type="Pfam" id="PF13231">
    <property type="entry name" value="PMT_2"/>
    <property type="match status" value="1"/>
</dbReference>
<gene>
    <name evidence="10" type="ORF">DN752_10380</name>
</gene>
<evidence type="ECO:0000313" key="11">
    <source>
        <dbReference type="Proteomes" id="UP000248688"/>
    </source>
</evidence>
<feature type="transmembrane region" description="Helical" evidence="8">
    <location>
        <begin position="104"/>
        <end position="124"/>
    </location>
</feature>
<feature type="transmembrane region" description="Helical" evidence="8">
    <location>
        <begin position="9"/>
        <end position="31"/>
    </location>
</feature>
<keyword evidence="6 8" id="KW-1133">Transmembrane helix</keyword>
<evidence type="ECO:0000256" key="4">
    <source>
        <dbReference type="ARBA" id="ARBA00022679"/>
    </source>
</evidence>
<feature type="transmembrane region" description="Helical" evidence="8">
    <location>
        <begin position="281"/>
        <end position="299"/>
    </location>
</feature>
<keyword evidence="11" id="KW-1185">Reference proteome</keyword>
<evidence type="ECO:0000256" key="2">
    <source>
        <dbReference type="ARBA" id="ARBA00022475"/>
    </source>
</evidence>
<feature type="transmembrane region" description="Helical" evidence="8">
    <location>
        <begin position="249"/>
        <end position="269"/>
    </location>
</feature>
<dbReference type="Proteomes" id="UP000248688">
    <property type="component" value="Chromosome"/>
</dbReference>